<evidence type="ECO:0008006" key="3">
    <source>
        <dbReference type="Google" id="ProtNLM"/>
    </source>
</evidence>
<dbReference type="RefSeq" id="WP_237980139.1">
    <property type="nucleotide sequence ID" value="NZ_JAKNCT010000012.1"/>
</dbReference>
<organism evidence="1 2">
    <name type="scientific">Mesosutterella porci</name>
    <dbReference type="NCBI Taxonomy" id="2915351"/>
    <lineage>
        <taxon>Bacteria</taxon>
        <taxon>Pseudomonadati</taxon>
        <taxon>Pseudomonadota</taxon>
        <taxon>Betaproteobacteria</taxon>
        <taxon>Burkholderiales</taxon>
        <taxon>Sutterellaceae</taxon>
        <taxon>Mesosutterella</taxon>
    </lineage>
</organism>
<proteinExistence type="predicted"/>
<dbReference type="Proteomes" id="UP001297600">
    <property type="component" value="Unassembled WGS sequence"/>
</dbReference>
<evidence type="ECO:0000313" key="2">
    <source>
        <dbReference type="Proteomes" id="UP001297600"/>
    </source>
</evidence>
<sequence length="78" mass="8963">MRKRSETKPELGYLMVDVKQAAAMLSIGVSTVWKKVKNEPSFPQPVYFSKKCARFKVEDIKRWVKEVKAEDKNETASA</sequence>
<protein>
    <recommendedName>
        <fullName evidence="3">Helix-turn-helix domain-containing protein</fullName>
    </recommendedName>
</protein>
<evidence type="ECO:0000313" key="1">
    <source>
        <dbReference type="EMBL" id="MCG5031704.1"/>
    </source>
</evidence>
<name>A0ABS9MSW4_9BURK</name>
<reference evidence="1 2" key="1">
    <citation type="submission" date="2022-02" db="EMBL/GenBank/DDBJ databases">
        <title>Mesosutterella porci, a novel member of the family Sutterellaceae from pig feces.</title>
        <authorList>
            <person name="Wylensek D."/>
            <person name="Clavel T."/>
        </authorList>
    </citation>
    <scope>NUCLEOTIDE SEQUENCE [LARGE SCALE GENOMIC DNA]</scope>
    <source>
        <strain evidence="2">oilRF-744-wt-GAM-9</strain>
    </source>
</reference>
<comment type="caution">
    <text evidence="1">The sequence shown here is derived from an EMBL/GenBank/DDBJ whole genome shotgun (WGS) entry which is preliminary data.</text>
</comment>
<keyword evidence="2" id="KW-1185">Reference proteome</keyword>
<accession>A0ABS9MSW4</accession>
<dbReference type="EMBL" id="JAKNCT010000012">
    <property type="protein sequence ID" value="MCG5031704.1"/>
    <property type="molecule type" value="Genomic_DNA"/>
</dbReference>
<gene>
    <name evidence="1" type="ORF">MAF45_09660</name>
</gene>